<dbReference type="Proteomes" id="UP000283269">
    <property type="component" value="Unassembled WGS sequence"/>
</dbReference>
<sequence length="189" mass="20815">MAPLGEGPSPALDSTFGAMLIGVLAPSLATLALNIHLPLKMIIAKFSIPELVLTERESAALYFTSALWYLIGRPTFKRRLYTNSLLAALNARKKIRDRLQGSGPSVGQSANNHGSFKQPNIHMVSMRTAPDEIPRAKVTQHNKARSSDITFTVERVVRDDNGAIEPDVVDHQGGKPYSIWQTSADYEFR</sequence>
<evidence type="ECO:0000256" key="2">
    <source>
        <dbReference type="SAM" id="Phobius"/>
    </source>
</evidence>
<comment type="caution">
    <text evidence="3">The sequence shown here is derived from an EMBL/GenBank/DDBJ whole genome shotgun (WGS) entry which is preliminary data.</text>
</comment>
<feature type="region of interest" description="Disordered" evidence="1">
    <location>
        <begin position="99"/>
        <end position="118"/>
    </location>
</feature>
<evidence type="ECO:0000313" key="3">
    <source>
        <dbReference type="EMBL" id="PPQ89996.1"/>
    </source>
</evidence>
<keyword evidence="4" id="KW-1185">Reference proteome</keyword>
<keyword evidence="2" id="KW-0812">Transmembrane</keyword>
<name>A0A409XGW4_PSICY</name>
<feature type="compositionally biased region" description="Polar residues" evidence="1">
    <location>
        <begin position="102"/>
        <end position="118"/>
    </location>
</feature>
<feature type="transmembrane region" description="Helical" evidence="2">
    <location>
        <begin position="16"/>
        <end position="37"/>
    </location>
</feature>
<dbReference type="EMBL" id="NHYD01001756">
    <property type="protein sequence ID" value="PPQ89996.1"/>
    <property type="molecule type" value="Genomic_DNA"/>
</dbReference>
<protein>
    <submittedName>
        <fullName evidence="3">Uncharacterized protein</fullName>
    </submittedName>
</protein>
<keyword evidence="2" id="KW-0472">Membrane</keyword>
<evidence type="ECO:0000256" key="1">
    <source>
        <dbReference type="SAM" id="MobiDB-lite"/>
    </source>
</evidence>
<dbReference type="AlphaFoldDB" id="A0A409XGW4"/>
<gene>
    <name evidence="3" type="ORF">CVT25_009636</name>
</gene>
<evidence type="ECO:0000313" key="4">
    <source>
        <dbReference type="Proteomes" id="UP000283269"/>
    </source>
</evidence>
<proteinExistence type="predicted"/>
<dbReference type="InParanoid" id="A0A409XGW4"/>
<keyword evidence="2" id="KW-1133">Transmembrane helix</keyword>
<organism evidence="3 4">
    <name type="scientific">Psilocybe cyanescens</name>
    <dbReference type="NCBI Taxonomy" id="93625"/>
    <lineage>
        <taxon>Eukaryota</taxon>
        <taxon>Fungi</taxon>
        <taxon>Dikarya</taxon>
        <taxon>Basidiomycota</taxon>
        <taxon>Agaricomycotina</taxon>
        <taxon>Agaricomycetes</taxon>
        <taxon>Agaricomycetidae</taxon>
        <taxon>Agaricales</taxon>
        <taxon>Agaricineae</taxon>
        <taxon>Strophariaceae</taxon>
        <taxon>Psilocybe</taxon>
    </lineage>
</organism>
<accession>A0A409XGW4</accession>
<reference evidence="3 4" key="1">
    <citation type="journal article" date="2018" name="Evol. Lett.">
        <title>Horizontal gene cluster transfer increased hallucinogenic mushroom diversity.</title>
        <authorList>
            <person name="Reynolds H.T."/>
            <person name="Vijayakumar V."/>
            <person name="Gluck-Thaler E."/>
            <person name="Korotkin H.B."/>
            <person name="Matheny P.B."/>
            <person name="Slot J.C."/>
        </authorList>
    </citation>
    <scope>NUCLEOTIDE SEQUENCE [LARGE SCALE GENOMIC DNA]</scope>
    <source>
        <strain evidence="3 4">2631</strain>
    </source>
</reference>